<dbReference type="InterPro" id="IPR007889">
    <property type="entry name" value="HTH_Psq"/>
</dbReference>
<reference evidence="3" key="1">
    <citation type="submission" date="2021-04" db="EMBL/GenBank/DDBJ databases">
        <authorList>
            <person name="Chebbi M.A.C M."/>
        </authorList>
    </citation>
    <scope>NUCLEOTIDE SEQUENCE</scope>
</reference>
<gene>
    <name evidence="3" type="ORF">HICCMSTLAB_LOCUS7095</name>
</gene>
<comment type="caution">
    <text evidence="3">The sequence shown here is derived from an EMBL/GenBank/DDBJ whole genome shotgun (WGS) entry which is preliminary data.</text>
</comment>
<dbReference type="InterPro" id="IPR050863">
    <property type="entry name" value="CenT-Element_Derived"/>
</dbReference>
<feature type="domain" description="HTH psq-type" evidence="2">
    <location>
        <begin position="2"/>
        <end position="50"/>
    </location>
</feature>
<accession>A0A8J2HK26</accession>
<keyword evidence="4" id="KW-1185">Reference proteome</keyword>
<dbReference type="Gene3D" id="1.10.10.60">
    <property type="entry name" value="Homeodomain-like"/>
    <property type="match status" value="1"/>
</dbReference>
<comment type="subcellular location">
    <subcellularLocation>
        <location evidence="1">Nucleus</location>
    </subcellularLocation>
</comment>
<dbReference type="PANTHER" id="PTHR19303">
    <property type="entry name" value="TRANSPOSON"/>
    <property type="match status" value="1"/>
</dbReference>
<dbReference type="SUPFAM" id="SSF46689">
    <property type="entry name" value="Homeodomain-like"/>
    <property type="match status" value="1"/>
</dbReference>
<name>A0A8J2HK26_COTCN</name>
<dbReference type="GO" id="GO:0005634">
    <property type="term" value="C:nucleus"/>
    <property type="evidence" value="ECO:0007669"/>
    <property type="project" value="UniProtKB-SubCell"/>
</dbReference>
<dbReference type="OrthoDB" id="7698582at2759"/>
<evidence type="ECO:0000313" key="3">
    <source>
        <dbReference type="EMBL" id="CAG5093769.1"/>
    </source>
</evidence>
<protein>
    <submittedName>
        <fullName evidence="3">Similar to Tigd2: Tigger transposable element-derived protein 2 (Mus musculus)</fullName>
    </submittedName>
</protein>
<organism evidence="3 4">
    <name type="scientific">Cotesia congregata</name>
    <name type="common">Parasitoid wasp</name>
    <name type="synonym">Apanteles congregatus</name>
    <dbReference type="NCBI Taxonomy" id="51543"/>
    <lineage>
        <taxon>Eukaryota</taxon>
        <taxon>Metazoa</taxon>
        <taxon>Ecdysozoa</taxon>
        <taxon>Arthropoda</taxon>
        <taxon>Hexapoda</taxon>
        <taxon>Insecta</taxon>
        <taxon>Pterygota</taxon>
        <taxon>Neoptera</taxon>
        <taxon>Endopterygota</taxon>
        <taxon>Hymenoptera</taxon>
        <taxon>Apocrita</taxon>
        <taxon>Ichneumonoidea</taxon>
        <taxon>Braconidae</taxon>
        <taxon>Microgastrinae</taxon>
        <taxon>Cotesia</taxon>
    </lineage>
</organism>
<proteinExistence type="predicted"/>
<dbReference type="Proteomes" id="UP000786811">
    <property type="component" value="Unassembled WGS sequence"/>
</dbReference>
<evidence type="ECO:0000313" key="4">
    <source>
        <dbReference type="Proteomes" id="UP000786811"/>
    </source>
</evidence>
<dbReference type="Pfam" id="PF04218">
    <property type="entry name" value="CENP-B_N"/>
    <property type="match status" value="1"/>
</dbReference>
<evidence type="ECO:0000256" key="1">
    <source>
        <dbReference type="ARBA" id="ARBA00004123"/>
    </source>
</evidence>
<evidence type="ECO:0000259" key="2">
    <source>
        <dbReference type="Pfam" id="PF04218"/>
    </source>
</evidence>
<feature type="non-terminal residue" evidence="3">
    <location>
        <position position="1"/>
    </location>
</feature>
<dbReference type="PANTHER" id="PTHR19303:SF16">
    <property type="entry name" value="JERKY PROTEIN HOMOLOG-LIKE"/>
    <property type="match status" value="1"/>
</dbReference>
<dbReference type="AlphaFoldDB" id="A0A8J2HK26"/>
<dbReference type="GO" id="GO:0003677">
    <property type="term" value="F:DNA binding"/>
    <property type="evidence" value="ECO:0007669"/>
    <property type="project" value="InterPro"/>
</dbReference>
<dbReference type="EMBL" id="CAJNRD030001120">
    <property type="protein sequence ID" value="CAG5093769.1"/>
    <property type="molecule type" value="Genomic_DNA"/>
</dbReference>
<dbReference type="InterPro" id="IPR009057">
    <property type="entry name" value="Homeodomain-like_sf"/>
</dbReference>
<sequence>TKRNILSVEQRCNIIQRLKDGETPQSLAEEYKISKQAVSWIKKNETSILQTQEILKSCNGNTDKKRYKKQEENILDQKLMKWLSQQRSMGRPVSASDGWLAKFKKRYGLKNKNANGEKLSADIEDAFHLCALAWDEVTSSDIRYCWKNLIPLTADNNAETAPVTLPNNEAFYAIMKRIKDFKMYTPAEVDNWLQIDCHDNGWQPLANNDILANRCIAENQEEEELDDEISYNDQNYTFDDSIIDNCPTFIEAMSGLNTFLRWYQRNGDSQDVLNACQKGSQELVRLVIRK</sequence>